<evidence type="ECO:0000313" key="6">
    <source>
        <dbReference type="Proteomes" id="UP001276659"/>
    </source>
</evidence>
<dbReference type="EMBL" id="JASNWA010000010">
    <property type="protein sequence ID" value="KAK3168535.1"/>
    <property type="molecule type" value="Genomic_DNA"/>
</dbReference>
<feature type="region of interest" description="Disordered" evidence="4">
    <location>
        <begin position="35"/>
        <end position="56"/>
    </location>
</feature>
<evidence type="ECO:0008006" key="7">
    <source>
        <dbReference type="Google" id="ProtNLM"/>
    </source>
</evidence>
<sequence>MSIPSIAEAIYNLQAATLPHILQYCSIGAKARLKDSRLRHQQPPSSEQPQHANAEGTDAATAVEVLQTKHNITSLDNVIAKAGISDWKAFGPMASVKIDDVKDHVDVNAIGSLLLFQATLPLLKKVTHGPGKFVTVSSPIESIGAMEQRRYPMAVYWASKAMVNSLTRKIHFERE</sequence>
<keyword evidence="3" id="KW-0560">Oxidoreductase</keyword>
<evidence type="ECO:0000256" key="2">
    <source>
        <dbReference type="ARBA" id="ARBA00022857"/>
    </source>
</evidence>
<dbReference type="SUPFAM" id="SSF51735">
    <property type="entry name" value="NAD(P)-binding Rossmann-fold domains"/>
    <property type="match status" value="1"/>
</dbReference>
<gene>
    <name evidence="5" type="ORF">OEA41_004983</name>
</gene>
<organism evidence="5 6">
    <name type="scientific">Lepraria neglecta</name>
    <dbReference type="NCBI Taxonomy" id="209136"/>
    <lineage>
        <taxon>Eukaryota</taxon>
        <taxon>Fungi</taxon>
        <taxon>Dikarya</taxon>
        <taxon>Ascomycota</taxon>
        <taxon>Pezizomycotina</taxon>
        <taxon>Lecanoromycetes</taxon>
        <taxon>OSLEUM clade</taxon>
        <taxon>Lecanoromycetidae</taxon>
        <taxon>Lecanorales</taxon>
        <taxon>Lecanorineae</taxon>
        <taxon>Stereocaulaceae</taxon>
        <taxon>Lepraria</taxon>
    </lineage>
</organism>
<dbReference type="InterPro" id="IPR002347">
    <property type="entry name" value="SDR_fam"/>
</dbReference>
<dbReference type="GO" id="GO:0016491">
    <property type="term" value="F:oxidoreductase activity"/>
    <property type="evidence" value="ECO:0007669"/>
    <property type="project" value="UniProtKB-KW"/>
</dbReference>
<feature type="compositionally biased region" description="Low complexity" evidence="4">
    <location>
        <begin position="41"/>
        <end position="50"/>
    </location>
</feature>
<accession>A0AAE0DGM1</accession>
<dbReference type="InterPro" id="IPR051468">
    <property type="entry name" value="Fungal_SecMetab_SDRs"/>
</dbReference>
<evidence type="ECO:0000313" key="5">
    <source>
        <dbReference type="EMBL" id="KAK3168535.1"/>
    </source>
</evidence>
<dbReference type="PANTHER" id="PTHR43544">
    <property type="entry name" value="SHORT-CHAIN DEHYDROGENASE/REDUCTASE"/>
    <property type="match status" value="1"/>
</dbReference>
<reference evidence="5" key="1">
    <citation type="submission" date="2022-11" db="EMBL/GenBank/DDBJ databases">
        <title>Chromosomal genome sequence assembly and mating type (MAT) locus characterization of the leprose asexual lichenized fungus Lepraria neglecta (Nyl.) Erichsen.</title>
        <authorList>
            <person name="Allen J.L."/>
            <person name="Pfeffer B."/>
        </authorList>
    </citation>
    <scope>NUCLEOTIDE SEQUENCE</scope>
    <source>
        <strain evidence="5">Allen 5258</strain>
    </source>
</reference>
<dbReference type="GO" id="GO:0005737">
    <property type="term" value="C:cytoplasm"/>
    <property type="evidence" value="ECO:0007669"/>
    <property type="project" value="TreeGrafter"/>
</dbReference>
<proteinExistence type="inferred from homology"/>
<comment type="similarity">
    <text evidence="1">Belongs to the short-chain dehydrogenases/reductases (SDR) family.</text>
</comment>
<evidence type="ECO:0000256" key="3">
    <source>
        <dbReference type="ARBA" id="ARBA00023002"/>
    </source>
</evidence>
<dbReference type="InterPro" id="IPR036291">
    <property type="entry name" value="NAD(P)-bd_dom_sf"/>
</dbReference>
<protein>
    <recommendedName>
        <fullName evidence="7">NAD(P)-binding protein</fullName>
    </recommendedName>
</protein>
<dbReference type="PANTHER" id="PTHR43544:SF7">
    <property type="entry name" value="NADB-LER2"/>
    <property type="match status" value="1"/>
</dbReference>
<dbReference type="Proteomes" id="UP001276659">
    <property type="component" value="Unassembled WGS sequence"/>
</dbReference>
<comment type="caution">
    <text evidence="5">The sequence shown here is derived from an EMBL/GenBank/DDBJ whole genome shotgun (WGS) entry which is preliminary data.</text>
</comment>
<dbReference type="Pfam" id="PF00106">
    <property type="entry name" value="adh_short"/>
    <property type="match status" value="1"/>
</dbReference>
<evidence type="ECO:0000256" key="4">
    <source>
        <dbReference type="SAM" id="MobiDB-lite"/>
    </source>
</evidence>
<dbReference type="Gene3D" id="3.40.50.720">
    <property type="entry name" value="NAD(P)-binding Rossmann-like Domain"/>
    <property type="match status" value="1"/>
</dbReference>
<evidence type="ECO:0000256" key="1">
    <source>
        <dbReference type="ARBA" id="ARBA00006484"/>
    </source>
</evidence>
<keyword evidence="2" id="KW-0521">NADP</keyword>
<name>A0AAE0DGM1_9LECA</name>
<keyword evidence="6" id="KW-1185">Reference proteome</keyword>
<dbReference type="AlphaFoldDB" id="A0AAE0DGM1"/>